<name>A0ABN2QAX9_9PSEU</name>
<comment type="similarity">
    <text evidence="1">Belongs to the LysR transcriptional regulatory family.</text>
</comment>
<proteinExistence type="inferred from homology"/>
<evidence type="ECO:0000256" key="2">
    <source>
        <dbReference type="ARBA" id="ARBA00023015"/>
    </source>
</evidence>
<dbReference type="Gene3D" id="3.40.190.290">
    <property type="match status" value="1"/>
</dbReference>
<dbReference type="Gene3D" id="1.10.10.10">
    <property type="entry name" value="Winged helix-like DNA-binding domain superfamily/Winged helix DNA-binding domain"/>
    <property type="match status" value="1"/>
</dbReference>
<protein>
    <submittedName>
        <fullName evidence="7">LysR family transcriptional regulator</fullName>
    </submittedName>
</protein>
<dbReference type="Pfam" id="PF00126">
    <property type="entry name" value="HTH_1"/>
    <property type="match status" value="1"/>
</dbReference>
<sequence>MYADVVADLELRHLTAMAAVADEGSFGRAAARLGYTQSTVSQQIAALERAVGGAVFDRPGGPKPVRITPLGAVVLAHGRQLLAKAEAAAAAVERFKAGDGRVDIGTFQSVSNVILPRVVRQLRDEHPGCDIRLFEEETDQPQVRDLDLMFFDGPGDDDVAHHKLIDDPYLLVSGRDAFPDGPVRLDLLDGAPMVAHPRICDQVRVEQAFADAGVRPRIVFRTVGNEAVLSMVRAGLGSAVLPRLALHGVTDDALRLHELRPALPPREIFLLWQAGRTHSPLATRAIEIAVDVAEELTKHWFSRPGGNPGADRRSGVRARPHAVTSDTP</sequence>
<dbReference type="PANTHER" id="PTHR30346">
    <property type="entry name" value="TRANSCRIPTIONAL DUAL REGULATOR HCAR-RELATED"/>
    <property type="match status" value="1"/>
</dbReference>
<dbReference type="CDD" id="cd05466">
    <property type="entry name" value="PBP2_LTTR_substrate"/>
    <property type="match status" value="1"/>
</dbReference>
<keyword evidence="2" id="KW-0805">Transcription regulation</keyword>
<evidence type="ECO:0000259" key="6">
    <source>
        <dbReference type="PROSITE" id="PS50931"/>
    </source>
</evidence>
<keyword evidence="8" id="KW-1185">Reference proteome</keyword>
<dbReference type="InterPro" id="IPR000847">
    <property type="entry name" value="LysR_HTH_N"/>
</dbReference>
<dbReference type="SUPFAM" id="SSF46785">
    <property type="entry name" value="Winged helix' DNA-binding domain"/>
    <property type="match status" value="1"/>
</dbReference>
<evidence type="ECO:0000256" key="3">
    <source>
        <dbReference type="ARBA" id="ARBA00023125"/>
    </source>
</evidence>
<dbReference type="Pfam" id="PF03466">
    <property type="entry name" value="LysR_substrate"/>
    <property type="match status" value="1"/>
</dbReference>
<feature type="domain" description="HTH lysR-type" evidence="6">
    <location>
        <begin position="9"/>
        <end position="68"/>
    </location>
</feature>
<accession>A0ABN2QAX9</accession>
<gene>
    <name evidence="7" type="ORF">GCM10009754_16100</name>
</gene>
<feature type="region of interest" description="Disordered" evidence="5">
    <location>
        <begin position="300"/>
        <end position="328"/>
    </location>
</feature>
<evidence type="ECO:0000256" key="4">
    <source>
        <dbReference type="ARBA" id="ARBA00023163"/>
    </source>
</evidence>
<evidence type="ECO:0000313" key="7">
    <source>
        <dbReference type="EMBL" id="GAA1948480.1"/>
    </source>
</evidence>
<dbReference type="SUPFAM" id="SSF53850">
    <property type="entry name" value="Periplasmic binding protein-like II"/>
    <property type="match status" value="1"/>
</dbReference>
<keyword evidence="4" id="KW-0804">Transcription</keyword>
<evidence type="ECO:0000256" key="5">
    <source>
        <dbReference type="SAM" id="MobiDB-lite"/>
    </source>
</evidence>
<evidence type="ECO:0000313" key="8">
    <source>
        <dbReference type="Proteomes" id="UP001501116"/>
    </source>
</evidence>
<reference evidence="7 8" key="1">
    <citation type="journal article" date="2019" name="Int. J. Syst. Evol. Microbiol.">
        <title>The Global Catalogue of Microorganisms (GCM) 10K type strain sequencing project: providing services to taxonomists for standard genome sequencing and annotation.</title>
        <authorList>
            <consortium name="The Broad Institute Genomics Platform"/>
            <consortium name="The Broad Institute Genome Sequencing Center for Infectious Disease"/>
            <person name="Wu L."/>
            <person name="Ma J."/>
        </authorList>
    </citation>
    <scope>NUCLEOTIDE SEQUENCE [LARGE SCALE GENOMIC DNA]</scope>
    <source>
        <strain evidence="7 8">JCM 14545</strain>
    </source>
</reference>
<dbReference type="EMBL" id="BAAANN010000005">
    <property type="protein sequence ID" value="GAA1948480.1"/>
    <property type="molecule type" value="Genomic_DNA"/>
</dbReference>
<dbReference type="InterPro" id="IPR036390">
    <property type="entry name" value="WH_DNA-bd_sf"/>
</dbReference>
<dbReference type="InterPro" id="IPR005119">
    <property type="entry name" value="LysR_subst-bd"/>
</dbReference>
<comment type="caution">
    <text evidence="7">The sequence shown here is derived from an EMBL/GenBank/DDBJ whole genome shotgun (WGS) entry which is preliminary data.</text>
</comment>
<dbReference type="InterPro" id="IPR036388">
    <property type="entry name" value="WH-like_DNA-bd_sf"/>
</dbReference>
<evidence type="ECO:0000256" key="1">
    <source>
        <dbReference type="ARBA" id="ARBA00009437"/>
    </source>
</evidence>
<dbReference type="PANTHER" id="PTHR30346:SF28">
    <property type="entry name" value="HTH-TYPE TRANSCRIPTIONAL REGULATOR CYNR"/>
    <property type="match status" value="1"/>
</dbReference>
<dbReference type="PRINTS" id="PR00039">
    <property type="entry name" value="HTHLYSR"/>
</dbReference>
<dbReference type="Proteomes" id="UP001501116">
    <property type="component" value="Unassembled WGS sequence"/>
</dbReference>
<keyword evidence="3" id="KW-0238">DNA-binding</keyword>
<dbReference type="PROSITE" id="PS50931">
    <property type="entry name" value="HTH_LYSR"/>
    <property type="match status" value="1"/>
</dbReference>
<organism evidence="7 8">
    <name type="scientific">Amycolatopsis minnesotensis</name>
    <dbReference type="NCBI Taxonomy" id="337894"/>
    <lineage>
        <taxon>Bacteria</taxon>
        <taxon>Bacillati</taxon>
        <taxon>Actinomycetota</taxon>
        <taxon>Actinomycetes</taxon>
        <taxon>Pseudonocardiales</taxon>
        <taxon>Pseudonocardiaceae</taxon>
        <taxon>Amycolatopsis</taxon>
    </lineage>
</organism>